<dbReference type="OrthoDB" id="9810181at2"/>
<gene>
    <name evidence="15" type="ORF">CFK40_19545</name>
</gene>
<dbReference type="GO" id="GO:0006814">
    <property type="term" value="P:sodium ion transport"/>
    <property type="evidence" value="ECO:0007669"/>
    <property type="project" value="UniProtKB-KW"/>
</dbReference>
<dbReference type="EMBL" id="CP022437">
    <property type="protein sequence ID" value="ASN07053.1"/>
    <property type="molecule type" value="Genomic_DNA"/>
</dbReference>
<evidence type="ECO:0000256" key="4">
    <source>
        <dbReference type="ARBA" id="ARBA00022475"/>
    </source>
</evidence>
<keyword evidence="9" id="KW-0406">Ion transport</keyword>
<evidence type="ECO:0000313" key="16">
    <source>
        <dbReference type="Proteomes" id="UP000204391"/>
    </source>
</evidence>
<feature type="transmembrane region" description="Helical" evidence="14">
    <location>
        <begin position="77"/>
        <end position="95"/>
    </location>
</feature>
<feature type="transmembrane region" description="Helical" evidence="14">
    <location>
        <begin position="465"/>
        <end position="484"/>
    </location>
</feature>
<feature type="transmembrane region" description="Helical" evidence="14">
    <location>
        <begin position="239"/>
        <end position="257"/>
    </location>
</feature>
<keyword evidence="3" id="KW-0813">Transport</keyword>
<feature type="transmembrane region" description="Helical" evidence="14">
    <location>
        <begin position="407"/>
        <end position="429"/>
    </location>
</feature>
<dbReference type="PROSITE" id="PS50283">
    <property type="entry name" value="NA_SOLUT_SYMP_3"/>
    <property type="match status" value="1"/>
</dbReference>
<sequence>MSTVTLYTWIGFAIFLVVMFALGYVSAKKTKSVSDFAIGGASMGPYVLGLSFAATYLSAATFLGYPGWSHDWGLSNLWLFLAMIGGGPIGVLMVAKRVRKLNTGQKSLSLPDWLGDFYKSDILRVGTGLILLFNIFYIAAQFVAGARIFQFLLGMSYTGGLIFIAAIVVLYVFAGGAFADIYTDAVQAVMMAIAGVFVFVSGIVIFWKGSITATFTGITQKLAAQDGNLVEVFNPDSTHFYSIGVVTGAIVIQWAFASAPHLFNKVLGLKSEKDLGKMILTYVITATFCLVVLFGGLYSRAALGDNIVAADLALMEYAVWAFPAIIVAILGVVILAAAMSTTDGLFVSISTVFANDIFLKVLVKRGIVNVSDQKAQKIALQISRMTVPLVGLIAFLIVLKPPLYMGAVMWIGISGVAAGTMGPILYAVYAKKKAPARAAELSMVVGLLSYLIIYFGGIIPSTMTAGAIATFIGIATIIILARILKEPQAAKMEKVEEKSLKAN</sequence>
<dbReference type="AlphaFoldDB" id="A0A221MHB7"/>
<dbReference type="GO" id="GO:0005886">
    <property type="term" value="C:plasma membrane"/>
    <property type="evidence" value="ECO:0007669"/>
    <property type="project" value="UniProtKB-SubCell"/>
</dbReference>
<feature type="transmembrane region" description="Helical" evidence="14">
    <location>
        <begin position="148"/>
        <end position="173"/>
    </location>
</feature>
<evidence type="ECO:0000256" key="8">
    <source>
        <dbReference type="ARBA" id="ARBA00023053"/>
    </source>
</evidence>
<protein>
    <submittedName>
        <fullName evidence="15">Sodium:pantothenate symporter</fullName>
    </submittedName>
</protein>
<evidence type="ECO:0000256" key="6">
    <source>
        <dbReference type="ARBA" id="ARBA00022847"/>
    </source>
</evidence>
<keyword evidence="5 14" id="KW-0812">Transmembrane</keyword>
<dbReference type="KEGG" id="vne:CFK40_19545"/>
<evidence type="ECO:0000256" key="11">
    <source>
        <dbReference type="ARBA" id="ARBA00023201"/>
    </source>
</evidence>
<evidence type="ECO:0000313" key="15">
    <source>
        <dbReference type="EMBL" id="ASN07053.1"/>
    </source>
</evidence>
<proteinExistence type="inferred from homology"/>
<keyword evidence="4" id="KW-1003">Cell membrane</keyword>
<keyword evidence="10 14" id="KW-0472">Membrane</keyword>
<keyword evidence="11" id="KW-0739">Sodium transport</keyword>
<evidence type="ECO:0000256" key="9">
    <source>
        <dbReference type="ARBA" id="ARBA00023065"/>
    </source>
</evidence>
<comment type="subcellular location">
    <subcellularLocation>
        <location evidence="1">Cell membrane</location>
        <topology evidence="1">Multi-pass membrane protein</topology>
    </subcellularLocation>
</comment>
<feature type="transmembrane region" description="Helical" evidence="14">
    <location>
        <begin position="278"/>
        <end position="297"/>
    </location>
</feature>
<organism evidence="15 16">
    <name type="scientific">Virgibacillus necropolis</name>
    <dbReference type="NCBI Taxonomy" id="163877"/>
    <lineage>
        <taxon>Bacteria</taxon>
        <taxon>Bacillati</taxon>
        <taxon>Bacillota</taxon>
        <taxon>Bacilli</taxon>
        <taxon>Bacillales</taxon>
        <taxon>Bacillaceae</taxon>
        <taxon>Virgibacillus</taxon>
    </lineage>
</organism>
<dbReference type="PANTHER" id="PTHR48086:SF3">
    <property type="entry name" value="SODIUM_PROLINE SYMPORTER"/>
    <property type="match status" value="1"/>
</dbReference>
<feature type="transmembrane region" description="Helical" evidence="14">
    <location>
        <begin position="382"/>
        <end position="401"/>
    </location>
</feature>
<evidence type="ECO:0000256" key="10">
    <source>
        <dbReference type="ARBA" id="ARBA00023136"/>
    </source>
</evidence>
<dbReference type="Pfam" id="PF00474">
    <property type="entry name" value="SSF"/>
    <property type="match status" value="1"/>
</dbReference>
<keyword evidence="7 14" id="KW-1133">Transmembrane helix</keyword>
<feature type="transmembrane region" description="Helical" evidence="14">
    <location>
        <begin position="122"/>
        <end position="142"/>
    </location>
</feature>
<evidence type="ECO:0000256" key="1">
    <source>
        <dbReference type="ARBA" id="ARBA00004651"/>
    </source>
</evidence>
<reference evidence="15 16" key="1">
    <citation type="journal article" date="2003" name="Int. J. Syst. Evol. Microbiol.">
        <title>Virgibacillus carmonensis sp. nov., Virgibacillus necropolis sp. nov. and Virgibacillus picturae sp. nov., three novel species isolated from deteriorated mural paintings, transfer of the species of the genus salibacillus to Virgibacillus, as Virgibacillus marismortui comb. nov. and Virgibacillus salexigens comb. nov., and emended description of the genus Virgibacillus.</title>
        <authorList>
            <person name="Heyrman J."/>
            <person name="Logan N.A."/>
            <person name="Busse H.J."/>
            <person name="Balcaen A."/>
            <person name="Lebbe L."/>
            <person name="Rodriguez-Diaz M."/>
            <person name="Swings J."/>
            <person name="De Vos P."/>
        </authorList>
    </citation>
    <scope>NUCLEOTIDE SEQUENCE [LARGE SCALE GENOMIC DNA]</scope>
    <source>
        <strain evidence="15 16">LMG 19488</strain>
    </source>
</reference>
<dbReference type="PANTHER" id="PTHR48086">
    <property type="entry name" value="SODIUM/PROLINE SYMPORTER-RELATED"/>
    <property type="match status" value="1"/>
</dbReference>
<dbReference type="Proteomes" id="UP000204391">
    <property type="component" value="Chromosome"/>
</dbReference>
<evidence type="ECO:0000256" key="13">
    <source>
        <dbReference type="RuleBase" id="RU362091"/>
    </source>
</evidence>
<keyword evidence="6" id="KW-0769">Symport</keyword>
<keyword evidence="8" id="KW-0915">Sodium</keyword>
<feature type="transmembrane region" description="Helical" evidence="14">
    <location>
        <begin position="46"/>
        <end position="65"/>
    </location>
</feature>
<name>A0A221MHB7_9BACI</name>
<accession>A0A221MHB7</accession>
<evidence type="ECO:0000256" key="14">
    <source>
        <dbReference type="SAM" id="Phobius"/>
    </source>
</evidence>
<feature type="transmembrane region" description="Helical" evidence="14">
    <location>
        <begin position="441"/>
        <end position="459"/>
    </location>
</feature>
<dbReference type="Gene3D" id="1.20.1730.10">
    <property type="entry name" value="Sodium/glucose cotransporter"/>
    <property type="match status" value="1"/>
</dbReference>
<evidence type="ECO:0000256" key="5">
    <source>
        <dbReference type="ARBA" id="ARBA00022692"/>
    </source>
</evidence>
<feature type="transmembrane region" description="Helical" evidence="14">
    <location>
        <begin position="317"/>
        <end position="338"/>
    </location>
</feature>
<feature type="transmembrane region" description="Helical" evidence="14">
    <location>
        <begin position="185"/>
        <end position="207"/>
    </location>
</feature>
<feature type="transmembrane region" description="Helical" evidence="14">
    <location>
        <begin position="6"/>
        <end position="25"/>
    </location>
</feature>
<evidence type="ECO:0000256" key="3">
    <source>
        <dbReference type="ARBA" id="ARBA00022448"/>
    </source>
</evidence>
<evidence type="ECO:0000256" key="7">
    <source>
        <dbReference type="ARBA" id="ARBA00022989"/>
    </source>
</evidence>
<dbReference type="RefSeq" id="WP_089534047.1">
    <property type="nucleotide sequence ID" value="NZ_CP022437.1"/>
</dbReference>
<dbReference type="GO" id="GO:0015293">
    <property type="term" value="F:symporter activity"/>
    <property type="evidence" value="ECO:0007669"/>
    <property type="project" value="UniProtKB-KW"/>
</dbReference>
<evidence type="ECO:0000256" key="2">
    <source>
        <dbReference type="ARBA" id="ARBA00006434"/>
    </source>
</evidence>
<dbReference type="InterPro" id="IPR050277">
    <property type="entry name" value="Sodium:Solute_Symporter"/>
</dbReference>
<keyword evidence="16" id="KW-1185">Reference proteome</keyword>
<comment type="similarity">
    <text evidence="2 13">Belongs to the sodium:solute symporter (SSF) (TC 2.A.21) family.</text>
</comment>
<comment type="catalytic activity">
    <reaction evidence="12">
        <text>L-proline(in) + Na(+)(in) = L-proline(out) + Na(+)(out)</text>
        <dbReference type="Rhea" id="RHEA:28967"/>
        <dbReference type="ChEBI" id="CHEBI:29101"/>
        <dbReference type="ChEBI" id="CHEBI:60039"/>
    </reaction>
</comment>
<evidence type="ECO:0000256" key="12">
    <source>
        <dbReference type="ARBA" id="ARBA00033708"/>
    </source>
</evidence>
<dbReference type="InterPro" id="IPR038377">
    <property type="entry name" value="Na/Glc_symporter_sf"/>
</dbReference>
<dbReference type="InterPro" id="IPR001734">
    <property type="entry name" value="Na/solute_symporter"/>
</dbReference>